<keyword evidence="2" id="KW-0378">Hydrolase</keyword>
<dbReference type="InterPro" id="IPR029058">
    <property type="entry name" value="AB_hydrolase_fold"/>
</dbReference>
<dbReference type="AlphaFoldDB" id="A0A6M6JI57"/>
<name>A0A6M6JI57_9PSEU</name>
<keyword evidence="3" id="KW-1185">Reference proteome</keyword>
<dbReference type="InterPro" id="IPR000073">
    <property type="entry name" value="AB_hydrolase_1"/>
</dbReference>
<dbReference type="GO" id="GO:0016020">
    <property type="term" value="C:membrane"/>
    <property type="evidence" value="ECO:0007669"/>
    <property type="project" value="TreeGrafter"/>
</dbReference>
<dbReference type="KEGG" id="pbro:HOP40_10035"/>
<evidence type="ECO:0000313" key="2">
    <source>
        <dbReference type="EMBL" id="QJY46099.1"/>
    </source>
</evidence>
<evidence type="ECO:0000259" key="1">
    <source>
        <dbReference type="Pfam" id="PF12697"/>
    </source>
</evidence>
<accession>A0A6M6JI57</accession>
<dbReference type="PANTHER" id="PTHR43798:SF33">
    <property type="entry name" value="HYDROLASE, PUTATIVE (AFU_ORTHOLOGUE AFUA_2G14860)-RELATED"/>
    <property type="match status" value="1"/>
</dbReference>
<dbReference type="Pfam" id="PF12697">
    <property type="entry name" value="Abhydrolase_6"/>
    <property type="match status" value="1"/>
</dbReference>
<dbReference type="Gene3D" id="3.40.50.1820">
    <property type="entry name" value="alpha/beta hydrolase"/>
    <property type="match status" value="1"/>
</dbReference>
<feature type="domain" description="AB hydrolase-1" evidence="1">
    <location>
        <begin position="58"/>
        <end position="312"/>
    </location>
</feature>
<dbReference type="SUPFAM" id="SSF53474">
    <property type="entry name" value="alpha/beta-Hydrolases"/>
    <property type="match status" value="1"/>
</dbReference>
<dbReference type="GO" id="GO:0047372">
    <property type="term" value="F:monoacylglycerol lipase activity"/>
    <property type="evidence" value="ECO:0007669"/>
    <property type="project" value="TreeGrafter"/>
</dbReference>
<dbReference type="Proteomes" id="UP000505377">
    <property type="component" value="Chromosome"/>
</dbReference>
<protein>
    <submittedName>
        <fullName evidence="2">Alpha/beta hydrolase</fullName>
    </submittedName>
</protein>
<dbReference type="EMBL" id="CP053564">
    <property type="protein sequence ID" value="QJY46099.1"/>
    <property type="molecule type" value="Genomic_DNA"/>
</dbReference>
<sequence>MSNDAQTLGTQTLGTQTLGTQTLGTQTLGTQTLTVPHLGTSTVGYRFGKPYDPALPTLVLVNSFSTSVDLYRPQFADQELGGAANLLAIELYGHGLTRATWEHFTYWDSAVANLQVLRELGIEQAFVLGTSQGGWVAARMALLAPGVVRGIVPLGTSMDHESQRSRELGCWDGIEFCTPSIDALAEPVGDDWVVAEEFVDAVLGAGLGADVADDERAFWYAAHQRHYAGDDGRRRLRTATINLRDRDGLHARLGDVRCPVLWLQGTADEVYSVANAEEEIRMFTGSADAELRVVDGGQHFMSASHPAVVNAAAAEFVRRFA</sequence>
<dbReference type="RefSeq" id="WP_172156977.1">
    <property type="nucleotide sequence ID" value="NZ_CP053564.1"/>
</dbReference>
<dbReference type="GO" id="GO:0046464">
    <property type="term" value="P:acylglycerol catabolic process"/>
    <property type="evidence" value="ECO:0007669"/>
    <property type="project" value="TreeGrafter"/>
</dbReference>
<reference evidence="2 3" key="1">
    <citation type="submission" date="2020-05" db="EMBL/GenBank/DDBJ databases">
        <authorList>
            <person name="Mo P."/>
        </authorList>
    </citation>
    <scope>NUCLEOTIDE SEQUENCE [LARGE SCALE GENOMIC DNA]</scope>
    <source>
        <strain evidence="2 3">Gen01</strain>
    </source>
</reference>
<dbReference type="PANTHER" id="PTHR43798">
    <property type="entry name" value="MONOACYLGLYCEROL LIPASE"/>
    <property type="match status" value="1"/>
</dbReference>
<dbReference type="InterPro" id="IPR050266">
    <property type="entry name" value="AB_hydrolase_sf"/>
</dbReference>
<organism evidence="2 3">
    <name type="scientific">Pseudonocardia broussonetiae</name>
    <dbReference type="NCBI Taxonomy" id="2736640"/>
    <lineage>
        <taxon>Bacteria</taxon>
        <taxon>Bacillati</taxon>
        <taxon>Actinomycetota</taxon>
        <taxon>Actinomycetes</taxon>
        <taxon>Pseudonocardiales</taxon>
        <taxon>Pseudonocardiaceae</taxon>
        <taxon>Pseudonocardia</taxon>
    </lineage>
</organism>
<gene>
    <name evidence="2" type="ORF">HOP40_10035</name>
</gene>
<proteinExistence type="predicted"/>
<evidence type="ECO:0000313" key="3">
    <source>
        <dbReference type="Proteomes" id="UP000505377"/>
    </source>
</evidence>